<dbReference type="InterPro" id="IPR001849">
    <property type="entry name" value="PH_domain"/>
</dbReference>
<reference evidence="9" key="1">
    <citation type="submission" date="2025-08" db="UniProtKB">
        <authorList>
            <consortium name="Ensembl"/>
        </authorList>
    </citation>
    <scope>IDENTIFICATION</scope>
</reference>
<organism evidence="9 10">
    <name type="scientific">Cyclopterus lumpus</name>
    <name type="common">Lumpsucker</name>
    <dbReference type="NCBI Taxonomy" id="8103"/>
    <lineage>
        <taxon>Eukaryota</taxon>
        <taxon>Metazoa</taxon>
        <taxon>Chordata</taxon>
        <taxon>Craniata</taxon>
        <taxon>Vertebrata</taxon>
        <taxon>Euteleostomi</taxon>
        <taxon>Actinopterygii</taxon>
        <taxon>Neopterygii</taxon>
        <taxon>Teleostei</taxon>
        <taxon>Neoteleostei</taxon>
        <taxon>Acanthomorphata</taxon>
        <taxon>Eupercaria</taxon>
        <taxon>Perciformes</taxon>
        <taxon>Cottioidei</taxon>
        <taxon>Cottales</taxon>
        <taxon>Cyclopteridae</taxon>
        <taxon>Cyclopterus</taxon>
    </lineage>
</organism>
<dbReference type="Pfam" id="PF00169">
    <property type="entry name" value="PH"/>
    <property type="match status" value="1"/>
</dbReference>
<keyword evidence="10" id="KW-1185">Reference proteome</keyword>
<dbReference type="GO" id="GO:1901739">
    <property type="term" value="P:regulation of myoblast fusion"/>
    <property type="evidence" value="ECO:0007669"/>
    <property type="project" value="TreeGrafter"/>
</dbReference>
<dbReference type="Proteomes" id="UP000694565">
    <property type="component" value="Unplaced"/>
</dbReference>
<proteinExistence type="predicted"/>
<comment type="subcellular location">
    <subcellularLocation>
        <location evidence="3">Cytoplasm</location>
    </subcellularLocation>
    <subcellularLocation>
        <location evidence="2">Membrane</location>
    </subcellularLocation>
    <subcellularLocation>
        <location evidence="1">Nucleus</location>
    </subcellularLocation>
</comment>
<evidence type="ECO:0000256" key="2">
    <source>
        <dbReference type="ARBA" id="ARBA00004370"/>
    </source>
</evidence>
<keyword evidence="6" id="KW-0539">Nucleus</keyword>
<dbReference type="InterPro" id="IPR043448">
    <property type="entry name" value="PKHO1/2"/>
</dbReference>
<keyword evidence="4" id="KW-0963">Cytoplasm</keyword>
<dbReference type="GO" id="GO:0005737">
    <property type="term" value="C:cytoplasm"/>
    <property type="evidence" value="ECO:0007669"/>
    <property type="project" value="UniProtKB-SubCell"/>
</dbReference>
<dbReference type="PANTHER" id="PTHR15871:SF1">
    <property type="entry name" value="PLECKSTRIN HOMOLOGY DOMAIN-CONTAINING FAMILY O MEMBER 1"/>
    <property type="match status" value="1"/>
</dbReference>
<dbReference type="AlphaFoldDB" id="A0A8C2WUA2"/>
<feature type="compositionally biased region" description="Basic and acidic residues" evidence="7">
    <location>
        <begin position="330"/>
        <end position="359"/>
    </location>
</feature>
<name>A0A8C2WUA2_CYCLU</name>
<evidence type="ECO:0000256" key="6">
    <source>
        <dbReference type="ARBA" id="ARBA00023242"/>
    </source>
</evidence>
<feature type="domain" description="PH" evidence="8">
    <location>
        <begin position="7"/>
        <end position="118"/>
    </location>
</feature>
<feature type="region of interest" description="Disordered" evidence="7">
    <location>
        <begin position="213"/>
        <end position="235"/>
    </location>
</feature>
<dbReference type="Gene3D" id="2.30.29.30">
    <property type="entry name" value="Pleckstrin-homology domain (PH domain)/Phosphotyrosine-binding domain (PTB)"/>
    <property type="match status" value="1"/>
</dbReference>
<evidence type="ECO:0000256" key="1">
    <source>
        <dbReference type="ARBA" id="ARBA00004123"/>
    </source>
</evidence>
<keyword evidence="5" id="KW-0472">Membrane</keyword>
<dbReference type="GO" id="GO:0005634">
    <property type="term" value="C:nucleus"/>
    <property type="evidence" value="ECO:0007669"/>
    <property type="project" value="UniProtKB-SubCell"/>
</dbReference>
<evidence type="ECO:0000259" key="8">
    <source>
        <dbReference type="PROSITE" id="PS50003"/>
    </source>
</evidence>
<dbReference type="SUPFAM" id="SSF50729">
    <property type="entry name" value="PH domain-like"/>
    <property type="match status" value="1"/>
</dbReference>
<protein>
    <submittedName>
        <fullName evidence="9">Pleckstrin homology domain containing, family O member 1a</fullName>
    </submittedName>
</protein>
<dbReference type="InterPro" id="IPR011993">
    <property type="entry name" value="PH-like_dom_sf"/>
</dbReference>
<sequence>LTQSHLLPHGLGWVRKFCGRGIFRELWRNRFVVLRGDQLYISDKEVKDERRAQEVFHLADYERSEELRKAKSRSKKNHSRFTLLRCRQPGTSVPNLVFLAVSPEEKESWVNALNVAIIKAKNRILDEVTIEEDSALVHPTRDRAKIPHGRRLPTRGHLMAVASTSSHGMLTLDLVAEEDGFSPDYDGDSRGAVVESWGVGVRQRAGTDVSKLRATPKEPKVKTSSLPRGSELSWGKQPAMIRSELRSALRRCPTEEETGGGASVQPVGQLQSLIAQRMQRAQELLEEMRLERGGSSPYLKGIDSPRLHHLRGSDSPHSRGSHSPATKANDSPRLKDTPRLADSPRAKSSDAVRSPKPERPSGSSCLSKEDESPVQKSPQSPPCAGGSDSSRVKGFDSPRGSETDSPHLGSSKESPSPSLKNSPHPEVERRRGEAERLLEEAVSSWKEAQEVLQEVKELQSQTLRRQRRRTYEKTALTEQDILQLKYKLMTKNS</sequence>
<reference evidence="9" key="2">
    <citation type="submission" date="2025-09" db="UniProtKB">
        <authorList>
            <consortium name="Ensembl"/>
        </authorList>
    </citation>
    <scope>IDENTIFICATION</scope>
</reference>
<evidence type="ECO:0000256" key="3">
    <source>
        <dbReference type="ARBA" id="ARBA00004496"/>
    </source>
</evidence>
<feature type="compositionally biased region" description="Basic and acidic residues" evidence="7">
    <location>
        <begin position="390"/>
        <end position="405"/>
    </location>
</feature>
<evidence type="ECO:0000313" key="10">
    <source>
        <dbReference type="Proteomes" id="UP000694565"/>
    </source>
</evidence>
<dbReference type="PANTHER" id="PTHR15871">
    <property type="entry name" value="PH DOMAIN-CONTAINING PROTEIN"/>
    <property type="match status" value="1"/>
</dbReference>
<feature type="region of interest" description="Disordered" evidence="7">
    <location>
        <begin position="292"/>
        <end position="435"/>
    </location>
</feature>
<evidence type="ECO:0000256" key="5">
    <source>
        <dbReference type="ARBA" id="ARBA00023136"/>
    </source>
</evidence>
<evidence type="ECO:0000313" key="9">
    <source>
        <dbReference type="Ensembl" id="ENSCLMP00005009172.1"/>
    </source>
</evidence>
<dbReference type="GO" id="GO:0036195">
    <property type="term" value="C:muscle cell projection membrane"/>
    <property type="evidence" value="ECO:0007669"/>
    <property type="project" value="TreeGrafter"/>
</dbReference>
<feature type="compositionally biased region" description="Basic and acidic residues" evidence="7">
    <location>
        <begin position="303"/>
        <end position="317"/>
    </location>
</feature>
<evidence type="ECO:0000256" key="7">
    <source>
        <dbReference type="SAM" id="MobiDB-lite"/>
    </source>
</evidence>
<dbReference type="GeneTree" id="ENSGT00530000063760"/>
<evidence type="ECO:0000256" key="4">
    <source>
        <dbReference type="ARBA" id="ARBA00022490"/>
    </source>
</evidence>
<dbReference type="SMART" id="SM00233">
    <property type="entry name" value="PH"/>
    <property type="match status" value="1"/>
</dbReference>
<dbReference type="GO" id="GO:0032587">
    <property type="term" value="C:ruffle membrane"/>
    <property type="evidence" value="ECO:0007669"/>
    <property type="project" value="TreeGrafter"/>
</dbReference>
<feature type="compositionally biased region" description="Polar residues" evidence="7">
    <location>
        <begin position="411"/>
        <end position="421"/>
    </location>
</feature>
<feature type="compositionally biased region" description="Basic and acidic residues" evidence="7">
    <location>
        <begin position="423"/>
        <end position="435"/>
    </location>
</feature>
<accession>A0A8C2WUA2</accession>
<dbReference type="PROSITE" id="PS50003">
    <property type="entry name" value="PH_DOMAIN"/>
    <property type="match status" value="1"/>
</dbReference>
<dbReference type="Ensembl" id="ENSCLMT00005009978.1">
    <property type="protein sequence ID" value="ENSCLMP00005009172.1"/>
    <property type="gene ID" value="ENSCLMG00005005191.1"/>
</dbReference>